<accession>A0ABR4C3R6</accession>
<proteinExistence type="predicted"/>
<reference evidence="1 2" key="1">
    <citation type="journal article" date="2024" name="Commun. Biol.">
        <title>Comparative genomic analysis of thermophilic fungi reveals convergent evolutionary adaptations and gene losses.</title>
        <authorList>
            <person name="Steindorff A.S."/>
            <person name="Aguilar-Pontes M.V."/>
            <person name="Robinson A.J."/>
            <person name="Andreopoulos B."/>
            <person name="LaButti K."/>
            <person name="Kuo A."/>
            <person name="Mondo S."/>
            <person name="Riley R."/>
            <person name="Otillar R."/>
            <person name="Haridas S."/>
            <person name="Lipzen A."/>
            <person name="Grimwood J."/>
            <person name="Schmutz J."/>
            <person name="Clum A."/>
            <person name="Reid I.D."/>
            <person name="Moisan M.C."/>
            <person name="Butler G."/>
            <person name="Nguyen T.T.M."/>
            <person name="Dewar K."/>
            <person name="Conant G."/>
            <person name="Drula E."/>
            <person name="Henrissat B."/>
            <person name="Hansel C."/>
            <person name="Singer S."/>
            <person name="Hutchinson M.I."/>
            <person name="de Vries R.P."/>
            <person name="Natvig D.O."/>
            <person name="Powell A.J."/>
            <person name="Tsang A."/>
            <person name="Grigoriev I.V."/>
        </authorList>
    </citation>
    <scope>NUCLEOTIDE SEQUENCE [LARGE SCALE GENOMIC DNA]</scope>
    <source>
        <strain evidence="1 2">CBS 494.80</strain>
    </source>
</reference>
<keyword evidence="2" id="KW-1185">Reference proteome</keyword>
<evidence type="ECO:0000313" key="2">
    <source>
        <dbReference type="Proteomes" id="UP001595075"/>
    </source>
</evidence>
<name>A0ABR4C3R6_9HELO</name>
<dbReference type="Proteomes" id="UP001595075">
    <property type="component" value="Unassembled WGS sequence"/>
</dbReference>
<organism evidence="1 2">
    <name type="scientific">Oculimacula yallundae</name>
    <dbReference type="NCBI Taxonomy" id="86028"/>
    <lineage>
        <taxon>Eukaryota</taxon>
        <taxon>Fungi</taxon>
        <taxon>Dikarya</taxon>
        <taxon>Ascomycota</taxon>
        <taxon>Pezizomycotina</taxon>
        <taxon>Leotiomycetes</taxon>
        <taxon>Helotiales</taxon>
        <taxon>Ploettnerulaceae</taxon>
        <taxon>Oculimacula</taxon>
    </lineage>
</organism>
<evidence type="ECO:0000313" key="1">
    <source>
        <dbReference type="EMBL" id="KAL2064550.1"/>
    </source>
</evidence>
<protein>
    <submittedName>
        <fullName evidence="1">Uncharacterized protein</fullName>
    </submittedName>
</protein>
<comment type="caution">
    <text evidence="1">The sequence shown here is derived from an EMBL/GenBank/DDBJ whole genome shotgun (WGS) entry which is preliminary data.</text>
</comment>
<dbReference type="EMBL" id="JAZHXI010000013">
    <property type="protein sequence ID" value="KAL2064550.1"/>
    <property type="molecule type" value="Genomic_DNA"/>
</dbReference>
<sequence length="68" mass="7380">MGVKDSNPVWEIVIRYSMVHSDGKFSQCSRLVGVRVPEECSSLEGEGKVQQACSNLNPETMRTGPGPA</sequence>
<gene>
    <name evidence="1" type="ORF">VTL71DRAFT_3687</name>
</gene>